<keyword evidence="4" id="KW-0539">Nucleus</keyword>
<dbReference type="PROSITE" id="PS50006">
    <property type="entry name" value="FHA_DOMAIN"/>
    <property type="match status" value="1"/>
</dbReference>
<dbReference type="InterPro" id="IPR036390">
    <property type="entry name" value="WH_DNA-bd_sf"/>
</dbReference>
<dbReference type="InterPro" id="IPR000253">
    <property type="entry name" value="FHA_dom"/>
</dbReference>
<feature type="region of interest" description="Disordered" evidence="5">
    <location>
        <begin position="450"/>
        <end position="502"/>
    </location>
</feature>
<dbReference type="InterPro" id="IPR016024">
    <property type="entry name" value="ARM-type_fold"/>
</dbReference>
<feature type="region of interest" description="Disordered" evidence="5">
    <location>
        <begin position="1678"/>
        <end position="1715"/>
    </location>
</feature>
<feature type="compositionally biased region" description="Low complexity" evidence="5">
    <location>
        <begin position="456"/>
        <end position="467"/>
    </location>
</feature>
<keyword evidence="1" id="KW-0156">Chromatin regulator</keyword>
<feature type="region of interest" description="Disordered" evidence="5">
    <location>
        <begin position="804"/>
        <end position="892"/>
    </location>
</feature>
<feature type="compositionally biased region" description="Basic and acidic residues" evidence="5">
    <location>
        <begin position="990"/>
        <end position="1002"/>
    </location>
</feature>
<evidence type="ECO:0000259" key="8">
    <source>
        <dbReference type="PROSITE" id="PS51526"/>
    </source>
</evidence>
<dbReference type="InterPro" id="IPR013087">
    <property type="entry name" value="Znf_C2H2_type"/>
</dbReference>
<dbReference type="InterPro" id="IPR001606">
    <property type="entry name" value="ARID_dom"/>
</dbReference>
<reference evidence="9" key="1">
    <citation type="journal article" date="2023" name="G3 (Bethesda)">
        <title>Whole genome assembly and annotation of the endangered Caribbean coral Acropora cervicornis.</title>
        <authorList>
            <person name="Selwyn J.D."/>
            <person name="Vollmer S.V."/>
        </authorList>
    </citation>
    <scope>NUCLEOTIDE SEQUENCE</scope>
    <source>
        <strain evidence="9">K2</strain>
    </source>
</reference>
<evidence type="ECO:0000256" key="1">
    <source>
        <dbReference type="ARBA" id="ARBA00022853"/>
    </source>
</evidence>
<dbReference type="Proteomes" id="UP001249851">
    <property type="component" value="Unassembled WGS sequence"/>
</dbReference>
<keyword evidence="2" id="KW-0805">Transcription regulation</keyword>
<dbReference type="SUPFAM" id="SSF46774">
    <property type="entry name" value="ARID-like"/>
    <property type="match status" value="1"/>
</dbReference>
<feature type="region of interest" description="Disordered" evidence="5">
    <location>
        <begin position="1792"/>
        <end position="1812"/>
    </location>
</feature>
<evidence type="ECO:0000313" key="10">
    <source>
        <dbReference type="Proteomes" id="UP001249851"/>
    </source>
</evidence>
<dbReference type="Gene3D" id="1.10.10.10">
    <property type="entry name" value="Winged helix-like DNA-binding domain superfamily/Winged helix DNA-binding domain"/>
    <property type="match status" value="1"/>
</dbReference>
<feature type="compositionally biased region" description="Polar residues" evidence="5">
    <location>
        <begin position="1165"/>
        <end position="1174"/>
    </location>
</feature>
<name>A0AAD9R4F9_ACRCE</name>
<feature type="compositionally biased region" description="Polar residues" evidence="5">
    <location>
        <begin position="1374"/>
        <end position="1398"/>
    </location>
</feature>
<organism evidence="9 10">
    <name type="scientific">Acropora cervicornis</name>
    <name type="common">Staghorn coral</name>
    <dbReference type="NCBI Taxonomy" id="6130"/>
    <lineage>
        <taxon>Eukaryota</taxon>
        <taxon>Metazoa</taxon>
        <taxon>Cnidaria</taxon>
        <taxon>Anthozoa</taxon>
        <taxon>Hexacorallia</taxon>
        <taxon>Scleractinia</taxon>
        <taxon>Astrocoeniina</taxon>
        <taxon>Acroporidae</taxon>
        <taxon>Acropora</taxon>
    </lineage>
</organism>
<proteinExistence type="predicted"/>
<comment type="caution">
    <text evidence="9">The sequence shown here is derived from an EMBL/GenBank/DDBJ whole genome shotgun (WGS) entry which is preliminary data.</text>
</comment>
<accession>A0AAD9R4F9</accession>
<feature type="region of interest" description="Disordered" evidence="5">
    <location>
        <begin position="1365"/>
        <end position="1411"/>
    </location>
</feature>
<dbReference type="PROSITE" id="PS51526">
    <property type="entry name" value="RFX_DBD"/>
    <property type="match status" value="1"/>
</dbReference>
<feature type="region of interest" description="Disordered" evidence="5">
    <location>
        <begin position="728"/>
        <end position="789"/>
    </location>
</feature>
<evidence type="ECO:0000313" key="9">
    <source>
        <dbReference type="EMBL" id="KAK2572889.1"/>
    </source>
</evidence>
<feature type="compositionally biased region" description="Polar residues" evidence="5">
    <location>
        <begin position="604"/>
        <end position="622"/>
    </location>
</feature>
<gene>
    <name evidence="9" type="ORF">P5673_001895</name>
</gene>
<dbReference type="PANTHER" id="PTHR22970:SF14">
    <property type="entry name" value="AT-RICH INTERACTIVE DOMAIN-CONTAINING PROTEIN 2"/>
    <property type="match status" value="1"/>
</dbReference>
<evidence type="ECO:0000256" key="3">
    <source>
        <dbReference type="ARBA" id="ARBA00023163"/>
    </source>
</evidence>
<dbReference type="PROSITE" id="PS00028">
    <property type="entry name" value="ZINC_FINGER_C2H2_1"/>
    <property type="match status" value="1"/>
</dbReference>
<feature type="region of interest" description="Disordered" evidence="5">
    <location>
        <begin position="937"/>
        <end position="1002"/>
    </location>
</feature>
<dbReference type="EMBL" id="JARQWQ010000003">
    <property type="protein sequence ID" value="KAK2572889.1"/>
    <property type="molecule type" value="Genomic_DNA"/>
</dbReference>
<sequence>MFQPSHFQKMAKHLGIDSLTYEKEYNGFMAKLKNFHESKGTPFRRLPWLGGQYLDLYLLYRKVTSAGGWVKVTEGKMWRDIAEVFNLPPTCTNAAFALRQHYSRYLEKFERINFFGEDAEDVLTAGRPHTPVGGGTFPTHAPSVTATDYISVISSSKDPSRNFDKLVLSLQCGMPNEVDFAINICMLLSNVSNSVFNLSKAPAVIDTLLAHIGVFSEELHGLRELHEEWYFKQHMDRDFTQFWKESISVEEVQEIFSGSHCQDKEVPWRESLFHPARRKAGARAAECQRISQVGLILYNFSFDNTNASVLASHPLCLRFLVLCICSDYGFLQRMAWETLSNLSEKVSTMSVLGKLCTVEGNDEIVEAGLEPEAYQSLIKVLVVNDVQLVLSSLESLYNLSGIGQATSHHIAEVHHSIDVLVCLVTMDAECFGPEALSEVQIFEKRIPTPIPSAAKPQSTPVPVVQTPPKEPAVQHQLPQTSSPSPGPVPSPSPNPVPIKTTGSEIDPEAFTYSWLQGTYEASPGSSVSRIDIYADYLSSCSKLARVGILNATAFNRIIKVAFPDGQLRRVTSGVNVQYVLAGIKRKANPLPVKSRTDSPPPVSGVTTPHSLQQRVPQVEQNVPRTSSLPAANQMLPSRNTPRPQLPPQTMPISFDQRSGQVPGVTQQQQPSAIRQVARKPSFSNEGTVHTTLSQGTRQVVASEAAGQQNLPANADLRQVVGRQGQRGIVVADKGQPMKALEATQRPNKDAVKPNQIPQSFPHQSPAQPSQRVPESPRQGAQQQSASHNIQGGQHMIQTVPLLSGQRGASQPASASVLGSQLPRSPIPPQRPFQSPIAQSSRTQPPTGFMPRVVSLGQQPLYPSPGVHKQPAPGISLQQNQRPAPPAYNSRPAYQSTAYPRLAPKPTAGVNVQISQVANQVPLISTVVGGRCTNSQLVARPSMPSQNSMPQSPATMVPSSLQSSPVPSGQQVANSQHDLAGGFGGSIRPKATQDVRQAKKDSAKGRIPEGVVLIAQEERAADLVSGSLIEGAAEQKIIVIENRTEISSGGKTLKTSNSRAAQDVTRDHNSLEEICPSNFVEIVERPSERLLHREQGNAVVNSPKTTFPRSSNCSLKRDLNSQTVLDSSGENVKCQKDMDACGLMKRPRLEKSISSLENELDNSSLTPSRTVSPTPLVNGDIKGDVKNKLVDKLLDKDLHLPINGVCGVENSELDLLASDGERLSSSKASSPDLFGSETNSDFGRYLEESETDTGLFSDILQGDLRIDLIENGTEGTHSSASKERGVSAVPHIDGGVVPNEQQAKVPISSSIRPEPQRPSVGDLPGQYNAVMGRNPDAVNVAWSSTITVTQAPKFGYIHQKLVPDSQQKTTEHVQRGNQSANGTNVNNRRGMDSQGSSQHKAAFHHQPNRQQGISVQVSSPLRLPAIQQNIVPGIQISGVVNNTVSMTRGSGTQQLSTGLPTAPPPYPGGQQTPAMQTSLESISAIVSRDVQAVSWPQSSISQPLQHRSGASGVQDGLQQNSLQGSHGPLGPPSVSGWEGRSPDVGAHHISNADVTPCNSTGIAHDRQPVAAMPSQYRQSPVPAVGKDAAPIPGPCLSLPELAPSTPRRHVNQADSTVPQATSFRPFRCRWTACCSSFDTSKSLFSHVVNEHVPRDSLVMSCLWEGCPPVRRSRSSLLFHLQQKHSEPSPVPSAVPPQPPPAQQQTPQPPPTSVSNPHVPAYHFLARMLQSLQGEEETPLTKSVRLTAALVLRNVAQYSSLAKSLLRRHESSLIPVAMSNSEAAHAVAACLSELSSHRKSSSNDSDSSIWAFNR</sequence>
<keyword evidence="3" id="KW-0804">Transcription</keyword>
<dbReference type="GO" id="GO:0003677">
    <property type="term" value="F:DNA binding"/>
    <property type="evidence" value="ECO:0007669"/>
    <property type="project" value="InterPro"/>
</dbReference>
<feature type="domain" description="FHA" evidence="6">
    <location>
        <begin position="1328"/>
        <end position="1389"/>
    </location>
</feature>
<dbReference type="PANTHER" id="PTHR22970">
    <property type="entry name" value="AT-RICH INTERACTIVE DOMAIN-CONTAINING PROTEIN 2"/>
    <property type="match status" value="1"/>
</dbReference>
<dbReference type="SUPFAM" id="SSF46785">
    <property type="entry name" value="Winged helix' DNA-binding domain"/>
    <property type="match status" value="1"/>
</dbReference>
<dbReference type="SMART" id="SM01014">
    <property type="entry name" value="ARID"/>
    <property type="match status" value="1"/>
</dbReference>
<evidence type="ECO:0000259" key="6">
    <source>
        <dbReference type="PROSITE" id="PS50006"/>
    </source>
</evidence>
<dbReference type="PROSITE" id="PS51011">
    <property type="entry name" value="ARID"/>
    <property type="match status" value="1"/>
</dbReference>
<dbReference type="Gene3D" id="1.10.150.60">
    <property type="entry name" value="ARID DNA-binding domain"/>
    <property type="match status" value="1"/>
</dbReference>
<feature type="compositionally biased region" description="Polar residues" evidence="5">
    <location>
        <begin position="1551"/>
        <end position="1560"/>
    </location>
</feature>
<dbReference type="GO" id="GO:0006325">
    <property type="term" value="P:chromatin organization"/>
    <property type="evidence" value="ECO:0007669"/>
    <property type="project" value="UniProtKB-KW"/>
</dbReference>
<feature type="region of interest" description="Disordered" evidence="5">
    <location>
        <begin position="1496"/>
        <end position="1562"/>
    </location>
</feature>
<feature type="compositionally biased region" description="Pro residues" evidence="5">
    <location>
        <begin position="484"/>
        <end position="496"/>
    </location>
</feature>
<feature type="compositionally biased region" description="Pro residues" evidence="5">
    <location>
        <begin position="1687"/>
        <end position="1710"/>
    </location>
</feature>
<dbReference type="GO" id="GO:0006355">
    <property type="term" value="P:regulation of DNA-templated transcription"/>
    <property type="evidence" value="ECO:0007669"/>
    <property type="project" value="InterPro"/>
</dbReference>
<feature type="region of interest" description="Disordered" evidence="5">
    <location>
        <begin position="590"/>
        <end position="622"/>
    </location>
</feature>
<dbReference type="SMART" id="SM00501">
    <property type="entry name" value="BRIGHT"/>
    <property type="match status" value="1"/>
</dbReference>
<dbReference type="InterPro" id="IPR036388">
    <property type="entry name" value="WH-like_DNA-bd_sf"/>
</dbReference>
<feature type="compositionally biased region" description="Low complexity" evidence="5">
    <location>
        <begin position="940"/>
        <end position="971"/>
    </location>
</feature>
<evidence type="ECO:0000256" key="4">
    <source>
        <dbReference type="ARBA" id="ARBA00023242"/>
    </source>
</evidence>
<evidence type="ECO:0000256" key="2">
    <source>
        <dbReference type="ARBA" id="ARBA00023015"/>
    </source>
</evidence>
<feature type="region of interest" description="Disordered" evidence="5">
    <location>
        <begin position="1448"/>
        <end position="1473"/>
    </location>
</feature>
<reference evidence="9" key="2">
    <citation type="journal article" date="2023" name="Science">
        <title>Genomic signatures of disease resistance in endangered staghorn corals.</title>
        <authorList>
            <person name="Vollmer S.V."/>
            <person name="Selwyn J.D."/>
            <person name="Despard B.A."/>
            <person name="Roesel C.L."/>
        </authorList>
    </citation>
    <scope>NUCLEOTIDE SEQUENCE</scope>
    <source>
        <strain evidence="9">K2</strain>
    </source>
</reference>
<dbReference type="InterPro" id="IPR003150">
    <property type="entry name" value="DNA-bd_RFX"/>
</dbReference>
<keyword evidence="10" id="KW-1185">Reference proteome</keyword>
<evidence type="ECO:0000259" key="7">
    <source>
        <dbReference type="PROSITE" id="PS51011"/>
    </source>
</evidence>
<dbReference type="InterPro" id="IPR036431">
    <property type="entry name" value="ARID_dom_sf"/>
</dbReference>
<protein>
    <submittedName>
        <fullName evidence="9">AT-rich interactive domain-containing protein 2</fullName>
    </submittedName>
</protein>
<dbReference type="InterPro" id="IPR052406">
    <property type="entry name" value="Chromatin_Remodeling_Comp"/>
</dbReference>
<feature type="domain" description="RFX-type winged-helix" evidence="8">
    <location>
        <begin position="511"/>
        <end position="587"/>
    </location>
</feature>
<dbReference type="CDD" id="cd16866">
    <property type="entry name" value="ARID_ARID2"/>
    <property type="match status" value="1"/>
</dbReference>
<feature type="domain" description="ARID" evidence="7">
    <location>
        <begin position="22"/>
        <end position="114"/>
    </location>
</feature>
<feature type="compositionally biased region" description="Polar residues" evidence="5">
    <location>
        <begin position="1448"/>
        <end position="1458"/>
    </location>
</feature>
<dbReference type="Pfam" id="PF02257">
    <property type="entry name" value="RFX_DNA_binding"/>
    <property type="match status" value="1"/>
</dbReference>
<feature type="compositionally biased region" description="Polar residues" evidence="5">
    <location>
        <begin position="831"/>
        <end position="845"/>
    </location>
</feature>
<feature type="region of interest" description="Disordered" evidence="5">
    <location>
        <begin position="1156"/>
        <end position="1176"/>
    </location>
</feature>
<dbReference type="Pfam" id="PF01388">
    <property type="entry name" value="ARID"/>
    <property type="match status" value="1"/>
</dbReference>
<dbReference type="SUPFAM" id="SSF48371">
    <property type="entry name" value="ARM repeat"/>
    <property type="match status" value="1"/>
</dbReference>
<feature type="compositionally biased region" description="Polar residues" evidence="5">
    <location>
        <begin position="755"/>
        <end position="789"/>
    </location>
</feature>
<evidence type="ECO:0000256" key="5">
    <source>
        <dbReference type="SAM" id="MobiDB-lite"/>
    </source>
</evidence>
<feature type="compositionally biased region" description="Polar residues" evidence="5">
    <location>
        <begin position="806"/>
        <end position="822"/>
    </location>
</feature>